<sequence length="521" mass="57156">MTVRVYNRELLNEVCAAEGDTAVGLLGELHQGEDSGFTSSTTTGLFSEQSGLADQNVVHPFSNNNNNNTETADYEENQGGIRSSGGFLNSAGSARSGAGGSRRKDRQGELNPSSHSSAQPVVVVGGVLADEGKSTKLQTIAANEERYRQMHEKARREAERRIQENAKRRELQFNEMFAQVQNGIDRKSGILKEVDQLVEQSDRSKDKRARALYQSWNEEVYNNIQMQIRDQLDTLTTEELETRLNEKYDAFLQASNQKAGVFMKTASLPAAGPGASKTTNGNLVGMTATSARDANNNNAGSASARPDLTRACSSIKVSTAGLKDPLKRSLLKIKEEKSIITRNEESLAQQREAAALGGGGGGGGAREQLGRECLDTTLWCEERLRHTPYGHIHKAYYDPSLGSEVHMNHFAYPKGNKVAFENFPKGKREKPDQTKNSRDTFSLIQMGDAYRTHSDLVGKGDQKGDIFLLSRGKLMLAREVQAKKGDNMFHVVGHTCKDSQPGVTGGDAWLEAKGKQRRQET</sequence>
<dbReference type="EMBL" id="CP151517">
    <property type="protein sequence ID" value="WZN67065.1"/>
    <property type="molecule type" value="Genomic_DNA"/>
</dbReference>
<evidence type="ECO:0000256" key="3">
    <source>
        <dbReference type="SAM" id="MobiDB-lite"/>
    </source>
</evidence>
<evidence type="ECO:0000256" key="2">
    <source>
        <dbReference type="SAM" id="Coils"/>
    </source>
</evidence>
<dbReference type="AlphaFoldDB" id="A0AAX4PM26"/>
<dbReference type="Proteomes" id="UP001472866">
    <property type="component" value="Chromosome 17"/>
</dbReference>
<evidence type="ECO:0000256" key="1">
    <source>
        <dbReference type="ARBA" id="ARBA00007753"/>
    </source>
</evidence>
<keyword evidence="2" id="KW-0175">Coiled coil</keyword>
<feature type="region of interest" description="Disordered" evidence="3">
    <location>
        <begin position="59"/>
        <end position="121"/>
    </location>
</feature>
<gene>
    <name evidence="4" type="ORF">HKI87_17g86370</name>
</gene>
<accession>A0AAX4PM26</accession>
<dbReference type="PANTHER" id="PTHR28584">
    <property type="entry name" value="FAMILY WITH SEQUENCE SIMILARITY 228 MEMBER A"/>
    <property type="match status" value="1"/>
</dbReference>
<dbReference type="InterPro" id="IPR040046">
    <property type="entry name" value="FAM228"/>
</dbReference>
<evidence type="ECO:0000313" key="5">
    <source>
        <dbReference type="Proteomes" id="UP001472866"/>
    </source>
</evidence>
<keyword evidence="5" id="KW-1185">Reference proteome</keyword>
<reference evidence="4 5" key="1">
    <citation type="submission" date="2024-03" db="EMBL/GenBank/DDBJ databases">
        <title>Complete genome sequence of the green alga Chloropicon roscoffensis RCC1871.</title>
        <authorList>
            <person name="Lemieux C."/>
            <person name="Pombert J.-F."/>
            <person name="Otis C."/>
            <person name="Turmel M."/>
        </authorList>
    </citation>
    <scope>NUCLEOTIDE SEQUENCE [LARGE SCALE GENOMIC DNA]</scope>
    <source>
        <strain evidence="4 5">RCC1871</strain>
    </source>
</reference>
<protein>
    <submittedName>
        <fullName evidence="4">Uncharacterized protein</fullName>
    </submittedName>
</protein>
<feature type="compositionally biased region" description="Polar residues" evidence="3">
    <location>
        <begin position="110"/>
        <end position="119"/>
    </location>
</feature>
<comment type="similarity">
    <text evidence="1">Belongs to the FAM228 family.</text>
</comment>
<dbReference type="PANTHER" id="PTHR28584:SF1">
    <property type="entry name" value="PROTEIN FAM228B"/>
    <property type="match status" value="1"/>
</dbReference>
<proteinExistence type="inferred from homology"/>
<name>A0AAX4PM26_9CHLO</name>
<organism evidence="4 5">
    <name type="scientific">Chloropicon roscoffensis</name>
    <dbReference type="NCBI Taxonomy" id="1461544"/>
    <lineage>
        <taxon>Eukaryota</taxon>
        <taxon>Viridiplantae</taxon>
        <taxon>Chlorophyta</taxon>
        <taxon>Chloropicophyceae</taxon>
        <taxon>Chloropicales</taxon>
        <taxon>Chloropicaceae</taxon>
        <taxon>Chloropicon</taxon>
    </lineage>
</organism>
<feature type="coiled-coil region" evidence="2">
    <location>
        <begin position="137"/>
        <end position="168"/>
    </location>
</feature>
<evidence type="ECO:0000313" key="4">
    <source>
        <dbReference type="EMBL" id="WZN67065.1"/>
    </source>
</evidence>